<dbReference type="AlphaFoldDB" id="A0A117J491"/>
<gene>
    <name evidence="2" type="ORF">AUL39_07360</name>
</gene>
<feature type="transmembrane region" description="Helical" evidence="1">
    <location>
        <begin position="185"/>
        <end position="206"/>
    </location>
</feature>
<feature type="transmembrane region" description="Helical" evidence="1">
    <location>
        <begin position="283"/>
        <end position="302"/>
    </location>
</feature>
<keyword evidence="1" id="KW-1133">Transmembrane helix</keyword>
<reference evidence="2 3" key="1">
    <citation type="submission" date="2015-12" db="EMBL/GenBank/DDBJ databases">
        <title>Draft Genome Sequence of Olsenella scatoligenes SK9K4T; a Producer of 3-Methylindole- (skatole) and 4-Methylphenol- (p-cresol) Isolated from Pig Feces.</title>
        <authorList>
            <person name="Li X."/>
            <person name="Borg B."/>
            <person name="Canibe N."/>
        </authorList>
    </citation>
    <scope>NUCLEOTIDE SEQUENCE [LARGE SCALE GENOMIC DNA]</scope>
    <source>
        <strain evidence="2 3">SK9K4</strain>
    </source>
</reference>
<protein>
    <submittedName>
        <fullName evidence="2">Uncharacterized protein</fullName>
    </submittedName>
</protein>
<organism evidence="2 3">
    <name type="scientific">Tractidigestivibacter scatoligenes</name>
    <name type="common">Olsenella scatoligenes</name>
    <dbReference type="NCBI Taxonomy" id="1299998"/>
    <lineage>
        <taxon>Bacteria</taxon>
        <taxon>Bacillati</taxon>
        <taxon>Actinomycetota</taxon>
        <taxon>Coriobacteriia</taxon>
        <taxon>Coriobacteriales</taxon>
        <taxon>Atopobiaceae</taxon>
        <taxon>Tractidigestivibacter</taxon>
    </lineage>
</organism>
<accession>A0A117J491</accession>
<dbReference type="Proteomes" id="UP000054078">
    <property type="component" value="Unassembled WGS sequence"/>
</dbReference>
<dbReference type="SUPFAM" id="SSF53649">
    <property type="entry name" value="Alkaline phosphatase-like"/>
    <property type="match status" value="1"/>
</dbReference>
<evidence type="ECO:0000256" key="1">
    <source>
        <dbReference type="SAM" id="Phobius"/>
    </source>
</evidence>
<feature type="transmembrane region" description="Helical" evidence="1">
    <location>
        <begin position="56"/>
        <end position="79"/>
    </location>
</feature>
<dbReference type="EMBL" id="LOJF01000010">
    <property type="protein sequence ID" value="KUH58031.1"/>
    <property type="molecule type" value="Genomic_DNA"/>
</dbReference>
<evidence type="ECO:0000313" key="2">
    <source>
        <dbReference type="EMBL" id="KUH58031.1"/>
    </source>
</evidence>
<feature type="transmembrane region" description="Helical" evidence="1">
    <location>
        <begin position="252"/>
        <end position="271"/>
    </location>
</feature>
<dbReference type="Gene3D" id="3.40.720.10">
    <property type="entry name" value="Alkaline Phosphatase, subunit A"/>
    <property type="match status" value="1"/>
</dbReference>
<name>A0A117J491_TRASO</name>
<keyword evidence="1" id="KW-0472">Membrane</keyword>
<feature type="transmembrane region" description="Helical" evidence="1">
    <location>
        <begin position="147"/>
        <end position="165"/>
    </location>
</feature>
<feature type="transmembrane region" description="Helical" evidence="1">
    <location>
        <begin position="213"/>
        <end position="232"/>
    </location>
</feature>
<comment type="caution">
    <text evidence="2">The sequence shown here is derived from an EMBL/GenBank/DDBJ whole genome shotgun (WGS) entry which is preliminary data.</text>
</comment>
<dbReference type="InterPro" id="IPR017850">
    <property type="entry name" value="Alkaline_phosphatase_core_sf"/>
</dbReference>
<dbReference type="STRING" id="1299998.AUL39_07360"/>
<keyword evidence="1" id="KW-0812">Transmembrane</keyword>
<proteinExistence type="predicted"/>
<evidence type="ECO:0000313" key="3">
    <source>
        <dbReference type="Proteomes" id="UP000054078"/>
    </source>
</evidence>
<feature type="transmembrane region" description="Helical" evidence="1">
    <location>
        <begin position="25"/>
        <end position="50"/>
    </location>
</feature>
<sequence length="716" mass="77995">MAVCVMVARHACDGRVARCFSRGVIVVWDVLSISAISACLLTAMATPALAYVDPSVMTYTIQALAAVAVALSAVLGVAFRRTRKALMRILHIDEGAKRVAEPAVSRIDPAGKPAADASAREDLAAMGGSALGGSKRRTTSLPWGRRLVLALLACALLVLTVLVVAPLELVAGSSDSLLFGIKQVWQVVVVAGLVVSVVSGLAISAVRGRAFDVVVAIVVAFGVGAYVQVLFMNSSLPVADGNLVDWTQYNKITAISLLVWATILVAFLVFAVKRPRIERAVSAVLSVALIIVQVTGVVGIVTKAASEPESITITEKGLFDVSGKKNVVCFVLDMTDTADAKQAYADNPNMLDGLDGFTWYQNSTGSMIPTRYGIPSLLTGARPQKGEDAADFLSSMYTNSHFLDDVAAQGYTTDIYSDSADWIDGWSEYLGQHAENFESTSDVAKGALDRQGTLRILYQCALYRDMPWIAKPFFWFYTDQINQGMTASTSGTSPDLTPYIMDDPAYYQALKENGLSINDEDASFRFIHLVGTHWPYTMDADGNKVAESSDWESQMVGAFKIVRTYLDELKRLGLYDSTTVIITADHGVWYLTPDVLDGVSTPIIFVKPAQSAEADTVPCQISQQPVSHYDLQATMLKGMGASQDVLNHYGEYNQAIEDRRDPADRLRYYLMTTSNGKFDTGWREYQISGDSQDFANWHLDGNDWTITDDDAKRIWH</sequence>
<keyword evidence="3" id="KW-1185">Reference proteome</keyword>